<name>A0A371E473_MUCPR</name>
<organism evidence="1 2">
    <name type="scientific">Mucuna pruriens</name>
    <name type="common">Velvet bean</name>
    <name type="synonym">Dolichos pruriens</name>
    <dbReference type="NCBI Taxonomy" id="157652"/>
    <lineage>
        <taxon>Eukaryota</taxon>
        <taxon>Viridiplantae</taxon>
        <taxon>Streptophyta</taxon>
        <taxon>Embryophyta</taxon>
        <taxon>Tracheophyta</taxon>
        <taxon>Spermatophyta</taxon>
        <taxon>Magnoliopsida</taxon>
        <taxon>eudicotyledons</taxon>
        <taxon>Gunneridae</taxon>
        <taxon>Pentapetalae</taxon>
        <taxon>rosids</taxon>
        <taxon>fabids</taxon>
        <taxon>Fabales</taxon>
        <taxon>Fabaceae</taxon>
        <taxon>Papilionoideae</taxon>
        <taxon>50 kb inversion clade</taxon>
        <taxon>NPAAA clade</taxon>
        <taxon>indigoferoid/millettioid clade</taxon>
        <taxon>Phaseoleae</taxon>
        <taxon>Mucuna</taxon>
    </lineage>
</organism>
<accession>A0A371E473</accession>
<comment type="caution">
    <text evidence="1">The sequence shown here is derived from an EMBL/GenBank/DDBJ whole genome shotgun (WGS) entry which is preliminary data.</text>
</comment>
<protein>
    <submittedName>
        <fullName evidence="1">Uncharacterized protein</fullName>
    </submittedName>
</protein>
<sequence length="221" mass="24648">MLQLIILSVYESSDELDHVIKEGSTRDSSIIPGQHSVLIFPRKVGALEPKRGRQYPLHVVSHIVRTLPRRTRGFNRQLVQEGNLINRSRVHEEENRFIATGTIRSVSSAKRALNLKRKGSRHVVPSGHTTKSPLDNSRLIFSASMSRVLVSLTVGMGERISDSLEMEYVTAGTLRRRTDERTTGSIRVRCVQTKSTPELPPEGGKGGLPFTMTLLPNSLDM</sequence>
<reference evidence="1" key="1">
    <citation type="submission" date="2018-05" db="EMBL/GenBank/DDBJ databases">
        <title>Draft genome of Mucuna pruriens seed.</title>
        <authorList>
            <person name="Nnadi N.E."/>
            <person name="Vos R."/>
            <person name="Hasami M.H."/>
            <person name="Devisetty U.K."/>
            <person name="Aguiy J.C."/>
        </authorList>
    </citation>
    <scope>NUCLEOTIDE SEQUENCE [LARGE SCALE GENOMIC DNA]</scope>
    <source>
        <strain evidence="1">JCA_2017</strain>
    </source>
</reference>
<keyword evidence="2" id="KW-1185">Reference proteome</keyword>
<dbReference type="EMBL" id="QJKJ01016538">
    <property type="protein sequence ID" value="RDX60841.1"/>
    <property type="molecule type" value="Genomic_DNA"/>
</dbReference>
<evidence type="ECO:0000313" key="2">
    <source>
        <dbReference type="Proteomes" id="UP000257109"/>
    </source>
</evidence>
<evidence type="ECO:0000313" key="1">
    <source>
        <dbReference type="EMBL" id="RDX60841.1"/>
    </source>
</evidence>
<dbReference type="AlphaFoldDB" id="A0A371E473"/>
<gene>
    <name evidence="1" type="ORF">CR513_60982</name>
</gene>
<dbReference type="Proteomes" id="UP000257109">
    <property type="component" value="Unassembled WGS sequence"/>
</dbReference>
<feature type="non-terminal residue" evidence="1">
    <location>
        <position position="1"/>
    </location>
</feature>
<proteinExistence type="predicted"/>
<dbReference type="OrthoDB" id="798946at2759"/>